<evidence type="ECO:0000313" key="2">
    <source>
        <dbReference type="Proteomes" id="UP000004318"/>
    </source>
</evidence>
<dbReference type="PANTHER" id="PTHR43861:SF1">
    <property type="entry name" value="TRANS-ACONITATE 2-METHYLTRANSFERASE"/>
    <property type="match status" value="1"/>
</dbReference>
<dbReference type="STRING" id="252305.OB2597_11461"/>
<comment type="caution">
    <text evidence="1">The sequence shown here is derived from an EMBL/GenBank/DDBJ whole genome shotgun (WGS) entry which is preliminary data.</text>
</comment>
<accession>A3TW62</accession>
<keyword evidence="2" id="KW-1185">Reference proteome</keyword>
<dbReference type="SUPFAM" id="SSF53335">
    <property type="entry name" value="S-adenosyl-L-methionine-dependent methyltransferases"/>
    <property type="match status" value="1"/>
</dbReference>
<dbReference type="Pfam" id="PF13489">
    <property type="entry name" value="Methyltransf_23"/>
    <property type="match status" value="1"/>
</dbReference>
<dbReference type="eggNOG" id="COG2226">
    <property type="taxonomic scope" value="Bacteria"/>
</dbReference>
<evidence type="ECO:0000313" key="1">
    <source>
        <dbReference type="EMBL" id="EAQ03858.1"/>
    </source>
</evidence>
<organism evidence="1 2">
    <name type="scientific">Pseudooceanicola batsensis (strain ATCC BAA-863 / DSM 15984 / KCTC 12145 / HTCC2597)</name>
    <name type="common">Oceanicola batsensis</name>
    <dbReference type="NCBI Taxonomy" id="252305"/>
    <lineage>
        <taxon>Bacteria</taxon>
        <taxon>Pseudomonadati</taxon>
        <taxon>Pseudomonadota</taxon>
        <taxon>Alphaproteobacteria</taxon>
        <taxon>Rhodobacterales</taxon>
        <taxon>Paracoccaceae</taxon>
        <taxon>Pseudooceanicola</taxon>
    </lineage>
</organism>
<sequence>MSDARTIAAYDGRAGDYAAMTADIGEVTALRSFIAALPSGARVLDLGCGPGHAAAGMAEAGLSPDPVDASAEMVALARARGLPARQARFGDITARDRYDGIWANFSLLHAPRATFPGHLARLHRALRPRGLLHLGMKTGEGEARDTLGRFYTYYRPEELLGHLAHAGFTVTGCAEGKGKGLAGTVDPWCLVTAHA</sequence>
<dbReference type="OrthoDB" id="9804312at2"/>
<dbReference type="EMBL" id="AAMO01000003">
    <property type="protein sequence ID" value="EAQ03858.1"/>
    <property type="molecule type" value="Genomic_DNA"/>
</dbReference>
<reference evidence="1 2" key="1">
    <citation type="journal article" date="2010" name="J. Bacteriol.">
        <title>Genome sequences of Oceanicola granulosus HTCC2516(T) and Oceanicola batsensis HTCC2597(TDelta).</title>
        <authorList>
            <person name="Thrash J.C."/>
            <person name="Cho J.C."/>
            <person name="Vergin K.L."/>
            <person name="Giovannoni S.J."/>
        </authorList>
    </citation>
    <scope>NUCLEOTIDE SEQUENCE [LARGE SCALE GENOMIC DNA]</scope>
    <source>
        <strain evidence="2">ATCC BAA-863 / DSM 15984 / KCTC 12145 / HTCC2597</strain>
    </source>
</reference>
<dbReference type="InterPro" id="IPR029063">
    <property type="entry name" value="SAM-dependent_MTases_sf"/>
</dbReference>
<dbReference type="Proteomes" id="UP000004318">
    <property type="component" value="Unassembled WGS sequence"/>
</dbReference>
<dbReference type="RefSeq" id="WP_009806511.1">
    <property type="nucleotide sequence ID" value="NZ_CH724131.1"/>
</dbReference>
<gene>
    <name evidence="1" type="ORF">OB2597_11461</name>
</gene>
<dbReference type="CDD" id="cd02440">
    <property type="entry name" value="AdoMet_MTases"/>
    <property type="match status" value="1"/>
</dbReference>
<name>A3TW62_PSEBH</name>
<dbReference type="HOGENOM" id="CLU_057823_2_0_5"/>
<dbReference type="Gene3D" id="3.40.50.150">
    <property type="entry name" value="Vaccinia Virus protein VP39"/>
    <property type="match status" value="1"/>
</dbReference>
<dbReference type="AlphaFoldDB" id="A3TW62"/>
<evidence type="ECO:0008006" key="3">
    <source>
        <dbReference type="Google" id="ProtNLM"/>
    </source>
</evidence>
<protein>
    <recommendedName>
        <fullName evidence="3">Methyltransferase domain-containing protein</fullName>
    </recommendedName>
</protein>
<dbReference type="PANTHER" id="PTHR43861">
    <property type="entry name" value="TRANS-ACONITATE 2-METHYLTRANSFERASE-RELATED"/>
    <property type="match status" value="1"/>
</dbReference>
<proteinExistence type="predicted"/>